<reference evidence="1" key="2">
    <citation type="submission" date="2023-04" db="EMBL/GenBank/DDBJ databases">
        <authorList>
            <person name="Bu L."/>
            <person name="Lu L."/>
            <person name="Laidemitt M.R."/>
            <person name="Zhang S.M."/>
            <person name="Mutuku M."/>
            <person name="Mkoji G."/>
            <person name="Steinauer M."/>
            <person name="Loker E.S."/>
        </authorList>
    </citation>
    <scope>NUCLEOTIDE SEQUENCE</scope>
    <source>
        <strain evidence="1">KasaAsao</strain>
        <tissue evidence="1">Whole Snail</tissue>
    </source>
</reference>
<accession>A0AAD8BDY4</accession>
<keyword evidence="2" id="KW-1185">Reference proteome</keyword>
<dbReference type="EMBL" id="JASAOG010000092">
    <property type="protein sequence ID" value="KAK0052766.1"/>
    <property type="molecule type" value="Genomic_DNA"/>
</dbReference>
<sequence>MQLLRKEWRHKEMKDLIKTNVTYRTVEREDQPTSKWEGLWRKPNSSRKRTVWANIFYQQSRGTLAEWK</sequence>
<dbReference type="Proteomes" id="UP001233172">
    <property type="component" value="Unassembled WGS sequence"/>
</dbReference>
<proteinExistence type="predicted"/>
<evidence type="ECO:0000313" key="1">
    <source>
        <dbReference type="EMBL" id="KAK0052766.1"/>
    </source>
</evidence>
<comment type="caution">
    <text evidence="1">The sequence shown here is derived from an EMBL/GenBank/DDBJ whole genome shotgun (WGS) entry which is preliminary data.</text>
</comment>
<dbReference type="AlphaFoldDB" id="A0AAD8BDY4"/>
<reference evidence="1" key="1">
    <citation type="journal article" date="2023" name="PLoS Negl. Trop. Dis.">
        <title>A genome sequence for Biomphalaria pfeifferi, the major vector snail for the human-infecting parasite Schistosoma mansoni.</title>
        <authorList>
            <person name="Bu L."/>
            <person name="Lu L."/>
            <person name="Laidemitt M.R."/>
            <person name="Zhang S.M."/>
            <person name="Mutuku M."/>
            <person name="Mkoji G."/>
            <person name="Steinauer M."/>
            <person name="Loker E.S."/>
        </authorList>
    </citation>
    <scope>NUCLEOTIDE SEQUENCE</scope>
    <source>
        <strain evidence="1">KasaAsao</strain>
    </source>
</reference>
<organism evidence="1 2">
    <name type="scientific">Biomphalaria pfeifferi</name>
    <name type="common">Bloodfluke planorb</name>
    <name type="synonym">Freshwater snail</name>
    <dbReference type="NCBI Taxonomy" id="112525"/>
    <lineage>
        <taxon>Eukaryota</taxon>
        <taxon>Metazoa</taxon>
        <taxon>Spiralia</taxon>
        <taxon>Lophotrochozoa</taxon>
        <taxon>Mollusca</taxon>
        <taxon>Gastropoda</taxon>
        <taxon>Heterobranchia</taxon>
        <taxon>Euthyneura</taxon>
        <taxon>Panpulmonata</taxon>
        <taxon>Hygrophila</taxon>
        <taxon>Lymnaeoidea</taxon>
        <taxon>Planorbidae</taxon>
        <taxon>Biomphalaria</taxon>
    </lineage>
</organism>
<gene>
    <name evidence="1" type="ORF">Bpfe_017882</name>
</gene>
<name>A0AAD8BDY4_BIOPF</name>
<protein>
    <submittedName>
        <fullName evidence="1">Uncharacterized protein</fullName>
    </submittedName>
</protein>
<evidence type="ECO:0000313" key="2">
    <source>
        <dbReference type="Proteomes" id="UP001233172"/>
    </source>
</evidence>